<keyword evidence="3" id="KW-0804">Transcription</keyword>
<name>A0ABW3VA33_9PSEU</name>
<dbReference type="SUPFAM" id="SSF46689">
    <property type="entry name" value="Homeodomain-like"/>
    <property type="match status" value="1"/>
</dbReference>
<dbReference type="SUPFAM" id="SSF48498">
    <property type="entry name" value="Tetracyclin repressor-like, C-terminal domain"/>
    <property type="match status" value="1"/>
</dbReference>
<sequence>MGRTRQFDVDEALDAALRTFWEHGFEASSMHTLCEAMQLQPGSVYAAFGPKRDLFTAALRRYTETVSADAVRRITAPASGVQGLRDYFDHLIDAMVDGDRRWGCLITNSLVEFAARDPELSGMVGLHLANLRAAFEAALTRAAAAGELHPGAGAASADLLVAVVQGMNVLAKSRPGRERLRAVADSALAGLVAEPATASSAT</sequence>
<dbReference type="PANTHER" id="PTHR47506:SF10">
    <property type="entry name" value="TRANSCRIPTIONAL REGULATORY PROTEIN"/>
    <property type="match status" value="1"/>
</dbReference>
<dbReference type="PANTHER" id="PTHR47506">
    <property type="entry name" value="TRANSCRIPTIONAL REGULATORY PROTEIN"/>
    <property type="match status" value="1"/>
</dbReference>
<evidence type="ECO:0000259" key="5">
    <source>
        <dbReference type="PROSITE" id="PS50977"/>
    </source>
</evidence>
<proteinExistence type="predicted"/>
<dbReference type="Pfam" id="PF16925">
    <property type="entry name" value="TetR_C_13"/>
    <property type="match status" value="1"/>
</dbReference>
<keyword evidence="7" id="KW-1185">Reference proteome</keyword>
<dbReference type="Pfam" id="PF00440">
    <property type="entry name" value="TetR_N"/>
    <property type="match status" value="1"/>
</dbReference>
<dbReference type="Gene3D" id="1.10.10.60">
    <property type="entry name" value="Homeodomain-like"/>
    <property type="match status" value="1"/>
</dbReference>
<reference evidence="7" key="1">
    <citation type="journal article" date="2019" name="Int. J. Syst. Evol. Microbiol.">
        <title>The Global Catalogue of Microorganisms (GCM) 10K type strain sequencing project: providing services to taxonomists for standard genome sequencing and annotation.</title>
        <authorList>
            <consortium name="The Broad Institute Genomics Platform"/>
            <consortium name="The Broad Institute Genome Sequencing Center for Infectious Disease"/>
            <person name="Wu L."/>
            <person name="Ma J."/>
        </authorList>
    </citation>
    <scope>NUCLEOTIDE SEQUENCE [LARGE SCALE GENOMIC DNA]</scope>
    <source>
        <strain evidence="7">CCUG 49018</strain>
    </source>
</reference>
<protein>
    <submittedName>
        <fullName evidence="6">TetR/AcrR family transcriptional regulator</fullName>
    </submittedName>
</protein>
<organism evidence="6 7">
    <name type="scientific">Pseudonocardia benzenivorans</name>
    <dbReference type="NCBI Taxonomy" id="228005"/>
    <lineage>
        <taxon>Bacteria</taxon>
        <taxon>Bacillati</taxon>
        <taxon>Actinomycetota</taxon>
        <taxon>Actinomycetes</taxon>
        <taxon>Pseudonocardiales</taxon>
        <taxon>Pseudonocardiaceae</taxon>
        <taxon>Pseudonocardia</taxon>
    </lineage>
</organism>
<gene>
    <name evidence="6" type="ORF">ACFQ34_01755</name>
</gene>
<keyword evidence="2 4" id="KW-0238">DNA-binding</keyword>
<comment type="caution">
    <text evidence="6">The sequence shown here is derived from an EMBL/GenBank/DDBJ whole genome shotgun (WGS) entry which is preliminary data.</text>
</comment>
<dbReference type="PROSITE" id="PS50977">
    <property type="entry name" value="HTH_TETR_2"/>
    <property type="match status" value="1"/>
</dbReference>
<evidence type="ECO:0000256" key="1">
    <source>
        <dbReference type="ARBA" id="ARBA00023015"/>
    </source>
</evidence>
<dbReference type="Gene3D" id="1.10.357.10">
    <property type="entry name" value="Tetracycline Repressor, domain 2"/>
    <property type="match status" value="1"/>
</dbReference>
<keyword evidence="1" id="KW-0805">Transcription regulation</keyword>
<evidence type="ECO:0000256" key="3">
    <source>
        <dbReference type="ARBA" id="ARBA00023163"/>
    </source>
</evidence>
<evidence type="ECO:0000313" key="7">
    <source>
        <dbReference type="Proteomes" id="UP001597182"/>
    </source>
</evidence>
<feature type="domain" description="HTH tetR-type" evidence="5">
    <location>
        <begin position="6"/>
        <end position="66"/>
    </location>
</feature>
<dbReference type="RefSeq" id="WP_346090956.1">
    <property type="nucleotide sequence ID" value="NZ_BAABKS010000017.1"/>
</dbReference>
<dbReference type="EMBL" id="JBHTMB010000012">
    <property type="protein sequence ID" value="MFD1231997.1"/>
    <property type="molecule type" value="Genomic_DNA"/>
</dbReference>
<dbReference type="Proteomes" id="UP001597182">
    <property type="component" value="Unassembled WGS sequence"/>
</dbReference>
<dbReference type="InterPro" id="IPR011075">
    <property type="entry name" value="TetR_C"/>
</dbReference>
<dbReference type="InterPro" id="IPR036271">
    <property type="entry name" value="Tet_transcr_reg_TetR-rel_C_sf"/>
</dbReference>
<dbReference type="InterPro" id="IPR001647">
    <property type="entry name" value="HTH_TetR"/>
</dbReference>
<accession>A0ABW3VA33</accession>
<dbReference type="InterPro" id="IPR009057">
    <property type="entry name" value="Homeodomain-like_sf"/>
</dbReference>
<evidence type="ECO:0000313" key="6">
    <source>
        <dbReference type="EMBL" id="MFD1231997.1"/>
    </source>
</evidence>
<evidence type="ECO:0000256" key="4">
    <source>
        <dbReference type="PROSITE-ProRule" id="PRU00335"/>
    </source>
</evidence>
<evidence type="ECO:0000256" key="2">
    <source>
        <dbReference type="ARBA" id="ARBA00023125"/>
    </source>
</evidence>
<feature type="DNA-binding region" description="H-T-H motif" evidence="4">
    <location>
        <begin position="29"/>
        <end position="48"/>
    </location>
</feature>